<dbReference type="InterPro" id="IPR057336">
    <property type="entry name" value="GerAC_N"/>
</dbReference>
<evidence type="ECO:0000256" key="7">
    <source>
        <dbReference type="ARBA" id="ARBA00023288"/>
    </source>
</evidence>
<keyword evidence="5" id="KW-0472">Membrane</keyword>
<dbReference type="Proteomes" id="UP000321558">
    <property type="component" value="Unassembled WGS sequence"/>
</dbReference>
<comment type="caution">
    <text evidence="10">The sequence shown here is derived from an EMBL/GenBank/DDBJ whole genome shotgun (WGS) entry which is preliminary data.</text>
</comment>
<sequence length="385" mass="43520">MKRLKIIWLIGISLFLLTGCWDRRETNDLWVVTGVGLDQTEDGEIEVTVEIHSPNSDGGEGMGGESSQVGGNKMIHQTGKGISIPKAIEDLDTQLPREILWSHTKAIVINKALAETGIREELDFLIRHPEPRLRSYVFISEGSAKDIMALLPPLERSSSEVLIELAKSEVLMKVTLFDLMEMLKGESDAAILPMVDKLPPEEGEQPLETNAYINQSAILKNGKMVGSIDDRLTRGVLWFRDEIKEATVTVQPENADGLISMNLIKGTTKLIPEIDGNQLKMTVQIETIDDVIQNKTNWDLNEIEKQRILEKELAEAIETRLTDTLEIVQKEMKADIIEFGEEFRRKHPEQWKGIKKDWEERFPSVEVTFDIEAKILRTGQGNVPW</sequence>
<dbReference type="PANTHER" id="PTHR35789:SF1">
    <property type="entry name" value="SPORE GERMINATION PROTEIN B3"/>
    <property type="match status" value="1"/>
</dbReference>
<dbReference type="STRING" id="582851.GCA_900162665_03560"/>
<dbReference type="Gene3D" id="3.30.300.210">
    <property type="entry name" value="Nutrient germinant receptor protein C, domain 3"/>
    <property type="match status" value="1"/>
</dbReference>
<dbReference type="AlphaFoldDB" id="A0A511ZHN0"/>
<dbReference type="RefSeq" id="WP_147209986.1">
    <property type="nucleotide sequence ID" value="NZ_BJYM01000006.1"/>
</dbReference>
<comment type="similarity">
    <text evidence="2">Belongs to the GerABKC lipoprotein family.</text>
</comment>
<keyword evidence="7" id="KW-0449">Lipoprotein</keyword>
<dbReference type="Pfam" id="PF25198">
    <property type="entry name" value="Spore_GerAC_N"/>
    <property type="match status" value="1"/>
</dbReference>
<keyword evidence="4" id="KW-0732">Signal</keyword>
<reference evidence="10 11" key="1">
    <citation type="submission" date="2019-07" db="EMBL/GenBank/DDBJ databases">
        <title>Whole genome shotgun sequence of Oceanobacillus sojae NBRC 105379.</title>
        <authorList>
            <person name="Hosoyama A."/>
            <person name="Uohara A."/>
            <person name="Ohji S."/>
            <person name="Ichikawa N."/>
        </authorList>
    </citation>
    <scope>NUCLEOTIDE SEQUENCE [LARGE SCALE GENOMIC DNA]</scope>
    <source>
        <strain evidence="10 11">NBRC 105379</strain>
    </source>
</reference>
<evidence type="ECO:0000313" key="10">
    <source>
        <dbReference type="EMBL" id="GEN86959.1"/>
    </source>
</evidence>
<dbReference type="InterPro" id="IPR038501">
    <property type="entry name" value="Spore_GerAC_C_sf"/>
</dbReference>
<evidence type="ECO:0000259" key="9">
    <source>
        <dbReference type="Pfam" id="PF25198"/>
    </source>
</evidence>
<dbReference type="GO" id="GO:0009847">
    <property type="term" value="P:spore germination"/>
    <property type="evidence" value="ECO:0007669"/>
    <property type="project" value="InterPro"/>
</dbReference>
<dbReference type="OrthoDB" id="2592518at2"/>
<comment type="subcellular location">
    <subcellularLocation>
        <location evidence="1">Membrane</location>
        <topology evidence="1">Lipid-anchor</topology>
    </subcellularLocation>
</comment>
<protein>
    <submittedName>
        <fullName evidence="10">Uncharacterized protein</fullName>
    </submittedName>
</protein>
<dbReference type="NCBIfam" id="TIGR02887">
    <property type="entry name" value="spore_ger_x_C"/>
    <property type="match status" value="1"/>
</dbReference>
<proteinExistence type="inferred from homology"/>
<keyword evidence="11" id="KW-1185">Reference proteome</keyword>
<keyword evidence="3" id="KW-0309">Germination</keyword>
<evidence type="ECO:0000256" key="5">
    <source>
        <dbReference type="ARBA" id="ARBA00023136"/>
    </source>
</evidence>
<feature type="domain" description="Spore germination GerAC-like C-terminal" evidence="8">
    <location>
        <begin position="215"/>
        <end position="379"/>
    </location>
</feature>
<evidence type="ECO:0000313" key="11">
    <source>
        <dbReference type="Proteomes" id="UP000321558"/>
    </source>
</evidence>
<dbReference type="GO" id="GO:0016020">
    <property type="term" value="C:membrane"/>
    <property type="evidence" value="ECO:0007669"/>
    <property type="project" value="UniProtKB-SubCell"/>
</dbReference>
<evidence type="ECO:0000259" key="8">
    <source>
        <dbReference type="Pfam" id="PF05504"/>
    </source>
</evidence>
<feature type="domain" description="Spore germination protein N-terminal" evidence="9">
    <location>
        <begin position="22"/>
        <end position="196"/>
    </location>
</feature>
<dbReference type="PANTHER" id="PTHR35789">
    <property type="entry name" value="SPORE GERMINATION PROTEIN B3"/>
    <property type="match status" value="1"/>
</dbReference>
<dbReference type="PROSITE" id="PS51257">
    <property type="entry name" value="PROKAR_LIPOPROTEIN"/>
    <property type="match status" value="1"/>
</dbReference>
<keyword evidence="6" id="KW-0564">Palmitate</keyword>
<evidence type="ECO:0000256" key="3">
    <source>
        <dbReference type="ARBA" id="ARBA00022544"/>
    </source>
</evidence>
<organism evidence="10 11">
    <name type="scientific">Oceanobacillus sojae</name>
    <dbReference type="NCBI Taxonomy" id="582851"/>
    <lineage>
        <taxon>Bacteria</taxon>
        <taxon>Bacillati</taxon>
        <taxon>Bacillota</taxon>
        <taxon>Bacilli</taxon>
        <taxon>Bacillales</taxon>
        <taxon>Bacillaceae</taxon>
        <taxon>Oceanobacillus</taxon>
    </lineage>
</organism>
<name>A0A511ZHN0_9BACI</name>
<evidence type="ECO:0000256" key="1">
    <source>
        <dbReference type="ARBA" id="ARBA00004635"/>
    </source>
</evidence>
<evidence type="ECO:0000256" key="4">
    <source>
        <dbReference type="ARBA" id="ARBA00022729"/>
    </source>
</evidence>
<dbReference type="Pfam" id="PF05504">
    <property type="entry name" value="Spore_GerAC"/>
    <property type="match status" value="1"/>
</dbReference>
<dbReference type="InterPro" id="IPR046953">
    <property type="entry name" value="Spore_GerAC-like_C"/>
</dbReference>
<evidence type="ECO:0000256" key="2">
    <source>
        <dbReference type="ARBA" id="ARBA00007886"/>
    </source>
</evidence>
<dbReference type="InterPro" id="IPR008844">
    <property type="entry name" value="Spore_GerAC-like"/>
</dbReference>
<dbReference type="EMBL" id="BJYM01000006">
    <property type="protein sequence ID" value="GEN86959.1"/>
    <property type="molecule type" value="Genomic_DNA"/>
</dbReference>
<accession>A0A511ZHN0</accession>
<evidence type="ECO:0000256" key="6">
    <source>
        <dbReference type="ARBA" id="ARBA00023139"/>
    </source>
</evidence>
<gene>
    <name evidence="10" type="ORF">OSO01_16980</name>
</gene>